<dbReference type="PROSITE" id="PS00588">
    <property type="entry name" value="FLAGELLA_BB_ROD"/>
    <property type="match status" value="1"/>
</dbReference>
<feature type="domain" description="Flagellar hook protein FlgE D2" evidence="8">
    <location>
        <begin position="166"/>
        <end position="309"/>
    </location>
</feature>
<evidence type="ECO:0000256" key="5">
    <source>
        <dbReference type="RuleBase" id="RU362116"/>
    </source>
</evidence>
<comment type="subcellular location">
    <subcellularLocation>
        <location evidence="1 5">Bacterial flagellum basal body</location>
    </subcellularLocation>
</comment>
<reference evidence="10 11" key="1">
    <citation type="submission" date="2024-06" db="EMBL/GenBank/DDBJ databases">
        <title>Genomic Encyclopedia of Type Strains, Phase IV (KMG-IV): sequencing the most valuable type-strain genomes for metagenomic binning, comparative biology and taxonomic classification.</title>
        <authorList>
            <person name="Goeker M."/>
        </authorList>
    </citation>
    <scope>NUCLEOTIDE SEQUENCE [LARGE SCALE GENOMIC DNA]</scope>
    <source>
        <strain evidence="10 11">DSM 29780</strain>
    </source>
</reference>
<keyword evidence="10" id="KW-0282">Flagellum</keyword>
<evidence type="ECO:0000256" key="1">
    <source>
        <dbReference type="ARBA" id="ARBA00004117"/>
    </source>
</evidence>
<keyword evidence="11" id="KW-1185">Reference proteome</keyword>
<evidence type="ECO:0000256" key="3">
    <source>
        <dbReference type="ARBA" id="ARBA00019015"/>
    </source>
</evidence>
<dbReference type="InterPro" id="IPR019776">
    <property type="entry name" value="Flagellar_basal_body_rod_CS"/>
</dbReference>
<dbReference type="InterPro" id="IPR011491">
    <property type="entry name" value="FlgE_D2"/>
</dbReference>
<comment type="similarity">
    <text evidence="2 5">Belongs to the flagella basal body rod proteins family.</text>
</comment>
<feature type="domain" description="Flagellar hook protein FlgE/F/G-like D1" evidence="9">
    <location>
        <begin position="84"/>
        <end position="138"/>
    </location>
</feature>
<dbReference type="Pfam" id="PF07559">
    <property type="entry name" value="FlgE_D2"/>
    <property type="match status" value="1"/>
</dbReference>
<dbReference type="PANTHER" id="PTHR30435:SF1">
    <property type="entry name" value="FLAGELLAR HOOK PROTEIN FLGE"/>
    <property type="match status" value="1"/>
</dbReference>
<evidence type="ECO:0000256" key="4">
    <source>
        <dbReference type="ARBA" id="ARBA00023143"/>
    </source>
</evidence>
<dbReference type="InterPro" id="IPR053967">
    <property type="entry name" value="LlgE_F_G-like_D1"/>
</dbReference>
<dbReference type="EMBL" id="JBEPMB010000002">
    <property type="protein sequence ID" value="MET3613927.1"/>
    <property type="molecule type" value="Genomic_DNA"/>
</dbReference>
<dbReference type="InterPro" id="IPR037058">
    <property type="entry name" value="Falgellar_hook_FlgE_sf"/>
</dbReference>
<evidence type="ECO:0000256" key="2">
    <source>
        <dbReference type="ARBA" id="ARBA00009677"/>
    </source>
</evidence>
<comment type="function">
    <text evidence="5">A flexible structure which links the flagellar filament to the drive apparatus in the basal body.</text>
</comment>
<keyword evidence="10" id="KW-0969">Cilium</keyword>
<evidence type="ECO:0000313" key="10">
    <source>
        <dbReference type="EMBL" id="MET3613927.1"/>
    </source>
</evidence>
<dbReference type="InterPro" id="IPR001444">
    <property type="entry name" value="Flag_bb_rod_N"/>
</dbReference>
<dbReference type="SUPFAM" id="SSF117143">
    <property type="entry name" value="Flagellar hook protein flgE"/>
    <property type="match status" value="1"/>
</dbReference>
<feature type="domain" description="Flagellar basal-body/hook protein C-terminal" evidence="7">
    <location>
        <begin position="387"/>
        <end position="428"/>
    </location>
</feature>
<keyword evidence="10" id="KW-0966">Cell projection</keyword>
<name>A0ABV2IZJ7_9HYPH</name>
<dbReference type="Pfam" id="PF06429">
    <property type="entry name" value="Flg_bbr_C"/>
    <property type="match status" value="1"/>
</dbReference>
<dbReference type="NCBIfam" id="TIGR03506">
    <property type="entry name" value="FlgEFG_subfam"/>
    <property type="match status" value="1"/>
</dbReference>
<dbReference type="Pfam" id="PF00460">
    <property type="entry name" value="Flg_bb_rod"/>
    <property type="match status" value="1"/>
</dbReference>
<gene>
    <name evidence="10" type="ORF">ABID16_002256</name>
</gene>
<protein>
    <recommendedName>
        <fullName evidence="3 5">Flagellar hook protein FlgE</fullName>
    </recommendedName>
</protein>
<evidence type="ECO:0000313" key="11">
    <source>
        <dbReference type="Proteomes" id="UP001549047"/>
    </source>
</evidence>
<accession>A0ABV2IZJ7</accession>
<dbReference type="RefSeq" id="WP_354556421.1">
    <property type="nucleotide sequence ID" value="NZ_JBEPMB010000002.1"/>
</dbReference>
<dbReference type="Proteomes" id="UP001549047">
    <property type="component" value="Unassembled WGS sequence"/>
</dbReference>
<sequence>MSLQGMMRTSTSGMNAQASRLSSISDNIANSSTTGYKGSSVSFSDLVLSSTGGNYASGSVNAITEYAISEQGALTSTTSATDLAIKGSGFFVVKDSGGSVFLTRDGSFKVDSSGELVNSSGFRLMGYSSTDGSAAIVNGFSGLVPVKATQSGLQATASTSGIVNANLDSRATAITTPVTPRDIGSNPASTVNDVKYTNSTSVVTYDSLGNAVQLDLYYTKTANNPNTWQVTAFNHADANAGSGSFPYSSPPMETSAVNLVFDPTTGKLDPSSDKQISLPIPGGQTVTLDLSTTTQFAYKFGVSSAKVDGNAPSTISSVSIGQTGKISAVYANGTTKDLYQIVLAKVQSPDNLTPVSGNAFSLSDAAGTVVVGFGGDSNFGTINANQLEQSNVDVATQLTDMIESQRSYTANSKAFQTASDLMDVLVNLKR</sequence>
<keyword evidence="4 5" id="KW-0975">Bacterial flagellum</keyword>
<evidence type="ECO:0000259" key="9">
    <source>
        <dbReference type="Pfam" id="PF22692"/>
    </source>
</evidence>
<dbReference type="InterPro" id="IPR020013">
    <property type="entry name" value="Flagellar_FlgE/F/G"/>
</dbReference>
<proteinExistence type="inferred from homology"/>
<evidence type="ECO:0000259" key="7">
    <source>
        <dbReference type="Pfam" id="PF06429"/>
    </source>
</evidence>
<evidence type="ECO:0000259" key="8">
    <source>
        <dbReference type="Pfam" id="PF07559"/>
    </source>
</evidence>
<dbReference type="InterPro" id="IPR037925">
    <property type="entry name" value="FlgE/F/G-like"/>
</dbReference>
<dbReference type="Pfam" id="PF22692">
    <property type="entry name" value="LlgE_F_G_D1"/>
    <property type="match status" value="1"/>
</dbReference>
<dbReference type="PANTHER" id="PTHR30435">
    <property type="entry name" value="FLAGELLAR PROTEIN"/>
    <property type="match status" value="1"/>
</dbReference>
<organism evidence="10 11">
    <name type="scientific">Rhizobium aquaticum</name>
    <dbReference type="NCBI Taxonomy" id="1549636"/>
    <lineage>
        <taxon>Bacteria</taxon>
        <taxon>Pseudomonadati</taxon>
        <taxon>Pseudomonadota</taxon>
        <taxon>Alphaproteobacteria</taxon>
        <taxon>Hyphomicrobiales</taxon>
        <taxon>Rhizobiaceae</taxon>
        <taxon>Rhizobium/Agrobacterium group</taxon>
        <taxon>Rhizobium</taxon>
    </lineage>
</organism>
<dbReference type="InterPro" id="IPR010930">
    <property type="entry name" value="Flg_bb/hook_C_dom"/>
</dbReference>
<dbReference type="Gene3D" id="2.60.98.20">
    <property type="entry name" value="Flagellar hook protein FlgE"/>
    <property type="match status" value="1"/>
</dbReference>
<comment type="caution">
    <text evidence="10">The sequence shown here is derived from an EMBL/GenBank/DDBJ whole genome shotgun (WGS) entry which is preliminary data.</text>
</comment>
<feature type="domain" description="Flagellar basal body rod protein N-terminal" evidence="6">
    <location>
        <begin position="7"/>
        <end position="37"/>
    </location>
</feature>
<evidence type="ECO:0000259" key="6">
    <source>
        <dbReference type="Pfam" id="PF00460"/>
    </source>
</evidence>